<dbReference type="AlphaFoldDB" id="A0AA88CZF4"/>
<dbReference type="Proteomes" id="UP001187192">
    <property type="component" value="Unassembled WGS sequence"/>
</dbReference>
<organism evidence="1 2">
    <name type="scientific">Ficus carica</name>
    <name type="common">Common fig</name>
    <dbReference type="NCBI Taxonomy" id="3494"/>
    <lineage>
        <taxon>Eukaryota</taxon>
        <taxon>Viridiplantae</taxon>
        <taxon>Streptophyta</taxon>
        <taxon>Embryophyta</taxon>
        <taxon>Tracheophyta</taxon>
        <taxon>Spermatophyta</taxon>
        <taxon>Magnoliopsida</taxon>
        <taxon>eudicotyledons</taxon>
        <taxon>Gunneridae</taxon>
        <taxon>Pentapetalae</taxon>
        <taxon>rosids</taxon>
        <taxon>fabids</taxon>
        <taxon>Rosales</taxon>
        <taxon>Moraceae</taxon>
        <taxon>Ficeae</taxon>
        <taxon>Ficus</taxon>
    </lineage>
</organism>
<sequence length="89" mass="10152">MDSGFLPTVTTGRWRPSFGRRRYTMGRIDSDKGGGFRLFSRSDARHFLDLSRLQALSLIRPQPSPSSIGSKLRRESVLGFPPPSRFRRI</sequence>
<proteinExistence type="predicted"/>
<evidence type="ECO:0000313" key="1">
    <source>
        <dbReference type="EMBL" id="GMN22554.1"/>
    </source>
</evidence>
<accession>A0AA88CZF4</accession>
<protein>
    <submittedName>
        <fullName evidence="1">Uncharacterized protein</fullName>
    </submittedName>
</protein>
<reference evidence="1" key="1">
    <citation type="submission" date="2023-07" db="EMBL/GenBank/DDBJ databases">
        <title>draft genome sequence of fig (Ficus carica).</title>
        <authorList>
            <person name="Takahashi T."/>
            <person name="Nishimura K."/>
        </authorList>
    </citation>
    <scope>NUCLEOTIDE SEQUENCE</scope>
</reference>
<evidence type="ECO:0000313" key="2">
    <source>
        <dbReference type="Proteomes" id="UP001187192"/>
    </source>
</evidence>
<dbReference type="EMBL" id="BTGU01009281">
    <property type="protein sequence ID" value="GMN22554.1"/>
    <property type="molecule type" value="Genomic_DNA"/>
</dbReference>
<gene>
    <name evidence="1" type="ORF">TIFTF001_051220</name>
</gene>
<comment type="caution">
    <text evidence="1">The sequence shown here is derived from an EMBL/GenBank/DDBJ whole genome shotgun (WGS) entry which is preliminary data.</text>
</comment>
<keyword evidence="2" id="KW-1185">Reference proteome</keyword>
<name>A0AA88CZF4_FICCA</name>